<protein>
    <submittedName>
        <fullName evidence="1">E3 ubiquitin-protein ligase makorin-1</fullName>
    </submittedName>
</protein>
<dbReference type="EMBL" id="JASAOG010000157">
    <property type="protein sequence ID" value="KAK0047005.1"/>
    <property type="molecule type" value="Genomic_DNA"/>
</dbReference>
<dbReference type="Proteomes" id="UP001233172">
    <property type="component" value="Unassembled WGS sequence"/>
</dbReference>
<proteinExistence type="predicted"/>
<keyword evidence="2" id="KW-1185">Reference proteome</keyword>
<accession>A0AAD8B2T1</accession>
<reference evidence="1" key="2">
    <citation type="submission" date="2023-04" db="EMBL/GenBank/DDBJ databases">
        <authorList>
            <person name="Bu L."/>
            <person name="Lu L."/>
            <person name="Laidemitt M.R."/>
            <person name="Zhang S.M."/>
            <person name="Mutuku M."/>
            <person name="Mkoji G."/>
            <person name="Steinauer M."/>
            <person name="Loker E.S."/>
        </authorList>
    </citation>
    <scope>NUCLEOTIDE SEQUENCE</scope>
    <source>
        <strain evidence="1">KasaAsao</strain>
        <tissue evidence="1">Whole Snail</tissue>
    </source>
</reference>
<name>A0AAD8B2T1_BIOPF</name>
<evidence type="ECO:0000313" key="1">
    <source>
        <dbReference type="EMBL" id="KAK0047005.1"/>
    </source>
</evidence>
<evidence type="ECO:0000313" key="2">
    <source>
        <dbReference type="Proteomes" id="UP001233172"/>
    </source>
</evidence>
<reference evidence="1" key="1">
    <citation type="journal article" date="2023" name="PLoS Negl. Trop. Dis.">
        <title>A genome sequence for Biomphalaria pfeifferi, the major vector snail for the human-infecting parasite Schistosoma mansoni.</title>
        <authorList>
            <person name="Bu L."/>
            <person name="Lu L."/>
            <person name="Laidemitt M.R."/>
            <person name="Zhang S.M."/>
            <person name="Mutuku M."/>
            <person name="Mkoji G."/>
            <person name="Steinauer M."/>
            <person name="Loker E.S."/>
        </authorList>
    </citation>
    <scope>NUCLEOTIDE SEQUENCE</scope>
    <source>
        <strain evidence="1">KasaAsao</strain>
    </source>
</reference>
<gene>
    <name evidence="1" type="ORF">Bpfe_023573</name>
</gene>
<comment type="caution">
    <text evidence="1">The sequence shown here is derived from an EMBL/GenBank/DDBJ whole genome shotgun (WGS) entry which is preliminary data.</text>
</comment>
<organism evidence="1 2">
    <name type="scientific">Biomphalaria pfeifferi</name>
    <name type="common">Bloodfluke planorb</name>
    <name type="synonym">Freshwater snail</name>
    <dbReference type="NCBI Taxonomy" id="112525"/>
    <lineage>
        <taxon>Eukaryota</taxon>
        <taxon>Metazoa</taxon>
        <taxon>Spiralia</taxon>
        <taxon>Lophotrochozoa</taxon>
        <taxon>Mollusca</taxon>
        <taxon>Gastropoda</taxon>
        <taxon>Heterobranchia</taxon>
        <taxon>Euthyneura</taxon>
        <taxon>Panpulmonata</taxon>
        <taxon>Hygrophila</taxon>
        <taxon>Lymnaeoidea</taxon>
        <taxon>Planorbidae</taxon>
        <taxon>Biomphalaria</taxon>
    </lineage>
</organism>
<sequence>MTTLRKLDELSCKQLKEELRAREMRIFCDKEKMRASLRQNLVDEGEDPETYLFEVEPDIREVMSAVLKEVNEQICTMIKQIGTITSLNQADESFDTVMNKTDDQMATMSTGINNPLLNGDAVDGSVVYDCNSEPCKLGSYDKNHDICCDSAEHRSDHVIVIPACTQTFNKHCADGAASRGEYDHRKTCQHSLDQTDVCPDTCSSKRSADGGAADELVPKGRYPRAPQTCLPVTLEDYAVFDNMASWGPMVHRGSLLEQRVRPMVLMTTAMTSTASLLAMRLPSMLTERKARQRKQRPP</sequence>
<dbReference type="AlphaFoldDB" id="A0AAD8B2T1"/>